<gene>
    <name evidence="1" type="primary">Necator_chrIII.g13018</name>
    <name evidence="1" type="ORF">RB195_012251</name>
</gene>
<evidence type="ECO:0000313" key="1">
    <source>
        <dbReference type="EMBL" id="KAK6746024.1"/>
    </source>
</evidence>
<dbReference type="Proteomes" id="UP001303046">
    <property type="component" value="Unassembled WGS sequence"/>
</dbReference>
<accession>A0ABR1D670</accession>
<dbReference type="EMBL" id="JAVFWL010000003">
    <property type="protein sequence ID" value="KAK6746024.1"/>
    <property type="molecule type" value="Genomic_DNA"/>
</dbReference>
<proteinExistence type="predicted"/>
<keyword evidence="2" id="KW-1185">Reference proteome</keyword>
<name>A0ABR1D670_NECAM</name>
<protein>
    <submittedName>
        <fullName evidence="1">Uncharacterized protein</fullName>
    </submittedName>
</protein>
<comment type="caution">
    <text evidence="1">The sequence shown here is derived from an EMBL/GenBank/DDBJ whole genome shotgun (WGS) entry which is preliminary data.</text>
</comment>
<organism evidence="1 2">
    <name type="scientific">Necator americanus</name>
    <name type="common">Human hookworm</name>
    <dbReference type="NCBI Taxonomy" id="51031"/>
    <lineage>
        <taxon>Eukaryota</taxon>
        <taxon>Metazoa</taxon>
        <taxon>Ecdysozoa</taxon>
        <taxon>Nematoda</taxon>
        <taxon>Chromadorea</taxon>
        <taxon>Rhabditida</taxon>
        <taxon>Rhabditina</taxon>
        <taxon>Rhabditomorpha</taxon>
        <taxon>Strongyloidea</taxon>
        <taxon>Ancylostomatidae</taxon>
        <taxon>Bunostominae</taxon>
        <taxon>Necator</taxon>
    </lineage>
</organism>
<sequence length="68" mass="7990">MISCGTEGKCICGEAYRLLRRSRTHLKTKLRFRIWFFYQKGFLSKEGISMKFTIHSGKERRSTPSQNS</sequence>
<evidence type="ECO:0000313" key="2">
    <source>
        <dbReference type="Proteomes" id="UP001303046"/>
    </source>
</evidence>
<reference evidence="1 2" key="1">
    <citation type="submission" date="2023-08" db="EMBL/GenBank/DDBJ databases">
        <title>A Necator americanus chromosomal reference genome.</title>
        <authorList>
            <person name="Ilik V."/>
            <person name="Petrzelkova K.J."/>
            <person name="Pardy F."/>
            <person name="Fuh T."/>
            <person name="Niatou-Singa F.S."/>
            <person name="Gouil Q."/>
            <person name="Baker L."/>
            <person name="Ritchie M.E."/>
            <person name="Jex A.R."/>
            <person name="Gazzola D."/>
            <person name="Li H."/>
            <person name="Toshio Fujiwara R."/>
            <person name="Zhan B."/>
            <person name="Aroian R.V."/>
            <person name="Pafco B."/>
            <person name="Schwarz E.M."/>
        </authorList>
    </citation>
    <scope>NUCLEOTIDE SEQUENCE [LARGE SCALE GENOMIC DNA]</scope>
    <source>
        <strain evidence="1 2">Aroian</strain>
        <tissue evidence="1">Whole animal</tissue>
    </source>
</reference>